<comment type="caution">
    <text evidence="5">The sequence shown here is derived from an EMBL/GenBank/DDBJ whole genome shotgun (WGS) entry which is preliminary data.</text>
</comment>
<dbReference type="EMBL" id="JAVBVO010000003">
    <property type="protein sequence ID" value="MDZ5758004.1"/>
    <property type="molecule type" value="Genomic_DNA"/>
</dbReference>
<proteinExistence type="predicted"/>
<accession>A0AAW9JRS7</accession>
<evidence type="ECO:0000256" key="1">
    <source>
        <dbReference type="SAM" id="Phobius"/>
    </source>
</evidence>
<feature type="transmembrane region" description="Helical" evidence="1">
    <location>
        <begin position="431"/>
        <end position="453"/>
    </location>
</feature>
<keyword evidence="1" id="KW-0472">Membrane</keyword>
<evidence type="ECO:0000313" key="6">
    <source>
        <dbReference type="Proteomes" id="UP001290462"/>
    </source>
</evidence>
<dbReference type="Pfam" id="PF20990">
    <property type="entry name" value="DUF2207_C"/>
    <property type="match status" value="1"/>
</dbReference>
<organism evidence="5 6">
    <name type="scientific">Carnobacterium maltaromaticum</name>
    <name type="common">Carnobacterium piscicola</name>
    <dbReference type="NCBI Taxonomy" id="2751"/>
    <lineage>
        <taxon>Bacteria</taxon>
        <taxon>Bacillati</taxon>
        <taxon>Bacillota</taxon>
        <taxon>Bacilli</taxon>
        <taxon>Lactobacillales</taxon>
        <taxon>Carnobacteriaceae</taxon>
        <taxon>Carnobacterium</taxon>
    </lineage>
</organism>
<gene>
    <name evidence="5" type="ORF">RAK27_04975</name>
</gene>
<feature type="transmembrane region" description="Helical" evidence="1">
    <location>
        <begin position="254"/>
        <end position="276"/>
    </location>
</feature>
<protein>
    <submittedName>
        <fullName evidence="5">DUF2207 domain-containing protein</fullName>
    </submittedName>
</protein>
<feature type="transmembrane region" description="Helical" evidence="1">
    <location>
        <begin position="459"/>
        <end position="484"/>
    </location>
</feature>
<dbReference type="InterPro" id="IPR048389">
    <property type="entry name" value="YciQ-like_C"/>
</dbReference>
<evidence type="ECO:0000313" key="5">
    <source>
        <dbReference type="EMBL" id="MDZ5758004.1"/>
    </source>
</evidence>
<sequence length="618" mass="68460">MKKKLVGLVVLLLALGSFDMLALADGSYEITSYDVNVDLQKDGSGEFKEEITYDFDGSFNGVFYNLDRTGIKDVTNIEVTVKGQDGQESAPFTQNDSEKVGTYQLTEENNFLKFKVFQKANDEQKTVVYRYKIPEVVTNYTDTAEFNGRLIGAGWEDPIDNIIIRINLPQAAEKGTLRAWAHGDLSGKIAVIKDKKVQLEVPNNPSNTFVEARVIFPTAVTPDNPNVKNEKRLAKIMAEEKEMAEAANRKRQTIMWIFIIIAVISVVVAVVGSIWGRKIAQKNKFKDLFVPEHLYELPEDMTPAVMYSATKNKAPRTTEITATLMDLVRKKQVTIDEIEIGKSKKGKTTFLLKKVSNPPELTLLSHEKYLMKWLFDQVGNGEAVTLKMIEDYGKKDQKKAKKFTDSYKKWQDKVKLAADEKGYISKTNTKALTFISVYSIFLFILLIVTLILMGTLNAFYPLIMILLFVVSVINAVQWIGFFPVRTLEGETAVRQWQAFSDMLRDVSNLKMADVGSLIIWDHFLVYAISLGVSTEVIKALALQFPAEALDSMTIGHYYLYGAMFHSNFGSSVNSGFETSFNNAMGNAVSNASSASGTGGGFSGGSSGGFGGGSGGGAF</sequence>
<keyword evidence="1" id="KW-1133">Transmembrane helix</keyword>
<evidence type="ECO:0000259" key="4">
    <source>
        <dbReference type="Pfam" id="PF20990"/>
    </source>
</evidence>
<reference evidence="5" key="1">
    <citation type="submission" date="2023-08" db="EMBL/GenBank/DDBJ databases">
        <title>Genomic characterization of piscicolin 126 produced by Carnobacterium maltaromaticum CM22 strain isolated from salmon (Salmo salar).</title>
        <authorList>
            <person name="Gonzalez-Gragera E."/>
            <person name="Garcia-Lopez J.D."/>
            <person name="Teso-Perez C."/>
            <person name="Gimenez-Hernandez I."/>
            <person name="Peralta-Sanchez J.M."/>
            <person name="Valdivia E."/>
            <person name="Montalban-Lopez M."/>
            <person name="Martin-Platero A.M."/>
            <person name="Banos A."/>
            <person name="Martinez-Bueno M."/>
        </authorList>
    </citation>
    <scope>NUCLEOTIDE SEQUENCE</scope>
    <source>
        <strain evidence="5">CM22</strain>
    </source>
</reference>
<dbReference type="RefSeq" id="WP_322808606.1">
    <property type="nucleotide sequence ID" value="NZ_JAVBVO010000003.1"/>
</dbReference>
<evidence type="ECO:0000256" key="2">
    <source>
        <dbReference type="SAM" id="SignalP"/>
    </source>
</evidence>
<feature type="chain" id="PRO_5043768361" evidence="2">
    <location>
        <begin position="23"/>
        <end position="618"/>
    </location>
</feature>
<keyword evidence="2" id="KW-0732">Signal</keyword>
<dbReference type="InterPro" id="IPR018702">
    <property type="entry name" value="DUF2207"/>
</dbReference>
<dbReference type="Pfam" id="PF09972">
    <property type="entry name" value="DUF2207"/>
    <property type="match status" value="1"/>
</dbReference>
<name>A0AAW9JRS7_CARML</name>
<feature type="domain" description="DUF2207" evidence="3">
    <location>
        <begin position="29"/>
        <end position="216"/>
    </location>
</feature>
<feature type="domain" description="Predicted membrane protein YciQ-like C-terminal" evidence="4">
    <location>
        <begin position="291"/>
        <end position="540"/>
    </location>
</feature>
<evidence type="ECO:0000259" key="3">
    <source>
        <dbReference type="Pfam" id="PF09972"/>
    </source>
</evidence>
<feature type="signal peptide" evidence="2">
    <location>
        <begin position="1"/>
        <end position="22"/>
    </location>
</feature>
<keyword evidence="1" id="KW-0812">Transmembrane</keyword>
<dbReference type="Proteomes" id="UP001290462">
    <property type="component" value="Unassembled WGS sequence"/>
</dbReference>
<dbReference type="AlphaFoldDB" id="A0AAW9JRS7"/>